<evidence type="ECO:0000313" key="1">
    <source>
        <dbReference type="EMBL" id="PFG30486.1"/>
    </source>
</evidence>
<organism evidence="1 2">
    <name type="scientific">Paramicrobacterium agarici</name>
    <dbReference type="NCBI Taxonomy" id="630514"/>
    <lineage>
        <taxon>Bacteria</taxon>
        <taxon>Bacillati</taxon>
        <taxon>Actinomycetota</taxon>
        <taxon>Actinomycetes</taxon>
        <taxon>Micrococcales</taxon>
        <taxon>Microbacteriaceae</taxon>
        <taxon>Paramicrobacterium</taxon>
    </lineage>
</organism>
<comment type="caution">
    <text evidence="1">The sequence shown here is derived from an EMBL/GenBank/DDBJ whole genome shotgun (WGS) entry which is preliminary data.</text>
</comment>
<protein>
    <recommendedName>
        <fullName evidence="3">Lactoylglutathione lyase</fullName>
    </recommendedName>
</protein>
<dbReference type="AlphaFoldDB" id="A0A2A9DVU7"/>
<keyword evidence="2" id="KW-1185">Reference proteome</keyword>
<dbReference type="Gene3D" id="3.10.180.10">
    <property type="entry name" value="2,3-Dihydroxybiphenyl 1,2-Dioxygenase, domain 1"/>
    <property type="match status" value="2"/>
</dbReference>
<name>A0A2A9DVU7_9MICO</name>
<evidence type="ECO:0008006" key="3">
    <source>
        <dbReference type="Google" id="ProtNLM"/>
    </source>
</evidence>
<dbReference type="Proteomes" id="UP000221369">
    <property type="component" value="Unassembled WGS sequence"/>
</dbReference>
<gene>
    <name evidence="1" type="ORF">ATJ78_1418</name>
</gene>
<sequence>MNTTTAVNALTSITLEVTDPAAAESFYAELGLGDRLSLSEASEPSEGFRGFTISLIVSQPANAEAILNAAIAAGASVIKPAAKSLWGFGGTVQAPDGTIVKVATSKKKNTEPPSRRIDDVVVLLAASDVPASKRFYVEHGFTPGKSFGSYVEFDTPQGSIKLGLYKRNALAKDAGVPADGSGSHRLVLENARGQFTDPDGFAWA</sequence>
<proteinExistence type="predicted"/>
<dbReference type="RefSeq" id="WP_098406938.1">
    <property type="nucleotide sequence ID" value="NZ_PDJE01000001.1"/>
</dbReference>
<dbReference type="EMBL" id="PDJE01000001">
    <property type="protein sequence ID" value="PFG30486.1"/>
    <property type="molecule type" value="Genomic_DNA"/>
</dbReference>
<reference evidence="1 2" key="1">
    <citation type="submission" date="2017-10" db="EMBL/GenBank/DDBJ databases">
        <title>Sequencing the genomes of 1000 actinobacteria strains.</title>
        <authorList>
            <person name="Klenk H.-P."/>
        </authorList>
    </citation>
    <scope>NUCLEOTIDE SEQUENCE [LARGE SCALE GENOMIC DNA]</scope>
    <source>
        <strain evidence="1 2">DSM 21798</strain>
    </source>
</reference>
<dbReference type="InterPro" id="IPR029068">
    <property type="entry name" value="Glyas_Bleomycin-R_OHBP_Dase"/>
</dbReference>
<accession>A0A2A9DVU7</accession>
<dbReference type="PANTHER" id="PTHR36503:SF1">
    <property type="entry name" value="BLR2520 PROTEIN"/>
    <property type="match status" value="1"/>
</dbReference>
<dbReference type="PANTHER" id="PTHR36503">
    <property type="entry name" value="BLR2520 PROTEIN"/>
    <property type="match status" value="1"/>
</dbReference>
<evidence type="ECO:0000313" key="2">
    <source>
        <dbReference type="Proteomes" id="UP000221369"/>
    </source>
</evidence>
<dbReference type="SUPFAM" id="SSF54593">
    <property type="entry name" value="Glyoxalase/Bleomycin resistance protein/Dihydroxybiphenyl dioxygenase"/>
    <property type="match status" value="2"/>
</dbReference>